<evidence type="ECO:0000256" key="1">
    <source>
        <dbReference type="ARBA" id="ARBA00004613"/>
    </source>
</evidence>
<dbReference type="SUPFAM" id="SSF50494">
    <property type="entry name" value="Trypsin-like serine proteases"/>
    <property type="match status" value="1"/>
</dbReference>
<keyword evidence="6" id="KW-0732">Signal</keyword>
<proteinExistence type="predicted"/>
<dbReference type="Proteomes" id="UP001367676">
    <property type="component" value="Unassembled WGS sequence"/>
</dbReference>
<evidence type="ECO:0000313" key="9">
    <source>
        <dbReference type="Proteomes" id="UP001367676"/>
    </source>
</evidence>
<feature type="domain" description="Peptidase S1" evidence="7">
    <location>
        <begin position="130"/>
        <end position="392"/>
    </location>
</feature>
<dbReference type="InterPro" id="IPR041515">
    <property type="entry name" value="PPAF-2-like_Clip"/>
</dbReference>
<evidence type="ECO:0000313" key="8">
    <source>
        <dbReference type="EMBL" id="KAK7598109.1"/>
    </source>
</evidence>
<evidence type="ECO:0000256" key="6">
    <source>
        <dbReference type="SAM" id="SignalP"/>
    </source>
</evidence>
<protein>
    <recommendedName>
        <fullName evidence="4">Phenoloxidase-activating factor 2</fullName>
    </recommendedName>
    <alternativeName>
        <fullName evidence="5">Prophenoloxidase-activating factor II</fullName>
    </alternativeName>
</protein>
<comment type="subcellular location">
    <subcellularLocation>
        <location evidence="1">Secreted</location>
    </subcellularLocation>
</comment>
<accession>A0AAN9TM36</accession>
<dbReference type="EMBL" id="JBBCAQ010000014">
    <property type="protein sequence ID" value="KAK7598109.1"/>
    <property type="molecule type" value="Genomic_DNA"/>
</dbReference>
<dbReference type="InterPro" id="IPR043504">
    <property type="entry name" value="Peptidase_S1_PA_chymotrypsin"/>
</dbReference>
<keyword evidence="9" id="KW-1185">Reference proteome</keyword>
<dbReference type="InterPro" id="IPR009003">
    <property type="entry name" value="Peptidase_S1_PA"/>
</dbReference>
<dbReference type="Pfam" id="PF18322">
    <property type="entry name" value="CLIP_1"/>
    <property type="match status" value="1"/>
</dbReference>
<dbReference type="InterPro" id="IPR001254">
    <property type="entry name" value="Trypsin_dom"/>
</dbReference>
<gene>
    <name evidence="8" type="ORF">V9T40_006344</name>
</gene>
<evidence type="ECO:0000259" key="7">
    <source>
        <dbReference type="PROSITE" id="PS50240"/>
    </source>
</evidence>
<dbReference type="SMART" id="SM00020">
    <property type="entry name" value="Tryp_SPc"/>
    <property type="match status" value="1"/>
</dbReference>
<dbReference type="GO" id="GO:0005576">
    <property type="term" value="C:extracellular region"/>
    <property type="evidence" value="ECO:0007669"/>
    <property type="project" value="UniProtKB-SubCell"/>
</dbReference>
<dbReference type="PROSITE" id="PS50240">
    <property type="entry name" value="TRYPSIN_DOM"/>
    <property type="match status" value="1"/>
</dbReference>
<comment type="caution">
    <text evidence="8">The sequence shown here is derived from an EMBL/GenBank/DDBJ whole genome shotgun (WGS) entry which is preliminary data.</text>
</comment>
<name>A0AAN9TM36_9HEMI</name>
<sequence length="403" mass="44644">MLQICCAIAKLIPICLIFSIFSDHTLLILAQGNTEDIDVLIQEVFGPQNGAYPANNNVNDNTNANTGINGKCNCVPMNLCQRYNNTALTTGEGLIDIRIGQCPNSLEICCDEPRNKFPIPQPTVGYNRTVTCGKRNENGVGFRITVKDSEAQFGEFPWMVAVIVRRENGDQYHCGGSLIHPRVVMTAVHCVYSYRNKPDDLIIRAGEWDSQSDAEIIPFQQRTAEAVIVHRGYQSGPAHNDIALVLLKESFDFAENVDVICLPPPGENIDFMKCVASGWGKNEFGEKGVYQNILKRVELPIVPRDRCQELLRTTRLGSRFILHDGFICAGGIPGTDTCKGDGGGPLMCPIPGRADHYYQVGIIAWGIGCGTTIPAVYVNVPYYRKWIDEQFANWNLDTSFFSD</sequence>
<keyword evidence="2" id="KW-0964">Secreted</keyword>
<dbReference type="GO" id="GO:0004252">
    <property type="term" value="F:serine-type endopeptidase activity"/>
    <property type="evidence" value="ECO:0007669"/>
    <property type="project" value="InterPro"/>
</dbReference>
<dbReference type="Pfam" id="PF00089">
    <property type="entry name" value="Trypsin"/>
    <property type="match status" value="1"/>
</dbReference>
<dbReference type="AlphaFoldDB" id="A0AAN9TM36"/>
<evidence type="ECO:0000256" key="2">
    <source>
        <dbReference type="ARBA" id="ARBA00022525"/>
    </source>
</evidence>
<reference evidence="8 9" key="1">
    <citation type="submission" date="2024-03" db="EMBL/GenBank/DDBJ databases">
        <title>Adaptation during the transition from Ophiocordyceps entomopathogen to insect associate is accompanied by gene loss and intensified selection.</title>
        <authorList>
            <person name="Ward C.M."/>
            <person name="Onetto C.A."/>
            <person name="Borneman A.R."/>
        </authorList>
    </citation>
    <scope>NUCLEOTIDE SEQUENCE [LARGE SCALE GENOMIC DNA]</scope>
    <source>
        <strain evidence="8">AWRI1</strain>
        <tissue evidence="8">Single Adult Female</tissue>
    </source>
</reference>
<organism evidence="8 9">
    <name type="scientific">Parthenolecanium corni</name>
    <dbReference type="NCBI Taxonomy" id="536013"/>
    <lineage>
        <taxon>Eukaryota</taxon>
        <taxon>Metazoa</taxon>
        <taxon>Ecdysozoa</taxon>
        <taxon>Arthropoda</taxon>
        <taxon>Hexapoda</taxon>
        <taxon>Insecta</taxon>
        <taxon>Pterygota</taxon>
        <taxon>Neoptera</taxon>
        <taxon>Paraneoptera</taxon>
        <taxon>Hemiptera</taxon>
        <taxon>Sternorrhyncha</taxon>
        <taxon>Coccoidea</taxon>
        <taxon>Coccidae</taxon>
        <taxon>Parthenolecanium</taxon>
    </lineage>
</organism>
<dbReference type="CDD" id="cd00190">
    <property type="entry name" value="Tryp_SPc"/>
    <property type="match status" value="1"/>
</dbReference>
<keyword evidence="3" id="KW-1015">Disulfide bond</keyword>
<feature type="chain" id="PRO_5042898734" description="Phenoloxidase-activating factor 2" evidence="6">
    <location>
        <begin position="31"/>
        <end position="403"/>
    </location>
</feature>
<dbReference type="PANTHER" id="PTHR24258:SF129">
    <property type="entry name" value="LP15124P-RELATED"/>
    <property type="match status" value="1"/>
</dbReference>
<dbReference type="InterPro" id="IPR001314">
    <property type="entry name" value="Peptidase_S1A"/>
</dbReference>
<dbReference type="PANTHER" id="PTHR24258">
    <property type="entry name" value="SERINE PROTEASE-RELATED"/>
    <property type="match status" value="1"/>
</dbReference>
<dbReference type="PRINTS" id="PR00722">
    <property type="entry name" value="CHYMOTRYPSIN"/>
</dbReference>
<evidence type="ECO:0000256" key="3">
    <source>
        <dbReference type="ARBA" id="ARBA00023157"/>
    </source>
</evidence>
<evidence type="ECO:0000256" key="5">
    <source>
        <dbReference type="ARBA" id="ARBA00076468"/>
    </source>
</evidence>
<evidence type="ECO:0000256" key="4">
    <source>
        <dbReference type="ARBA" id="ARBA00068096"/>
    </source>
</evidence>
<dbReference type="FunFam" id="2.40.10.10:FF:000038">
    <property type="entry name" value="Serine protease"/>
    <property type="match status" value="1"/>
</dbReference>
<feature type="signal peptide" evidence="6">
    <location>
        <begin position="1"/>
        <end position="30"/>
    </location>
</feature>
<dbReference type="GO" id="GO:0006508">
    <property type="term" value="P:proteolysis"/>
    <property type="evidence" value="ECO:0007669"/>
    <property type="project" value="InterPro"/>
</dbReference>
<dbReference type="Gene3D" id="2.40.10.10">
    <property type="entry name" value="Trypsin-like serine proteases"/>
    <property type="match status" value="2"/>
</dbReference>